<gene>
    <name evidence="2" type="ORF">Slati_2152600</name>
</gene>
<dbReference type="Gene3D" id="1.10.287.370">
    <property type="match status" value="1"/>
</dbReference>
<dbReference type="EMBL" id="JACGWN010000007">
    <property type="protein sequence ID" value="KAL0444299.1"/>
    <property type="molecule type" value="Genomic_DNA"/>
</dbReference>
<name>A0AAW2WTK8_9LAMI</name>
<accession>A0AAW2WTK8</accession>
<evidence type="ECO:0000256" key="1">
    <source>
        <dbReference type="SAM" id="MobiDB-lite"/>
    </source>
</evidence>
<dbReference type="PANTHER" id="PTHR15111:SF0">
    <property type="entry name" value="UNCONVENTIONAL PREFOLDIN RPB5 INTERACTOR 1"/>
    <property type="match status" value="1"/>
</dbReference>
<feature type="non-terminal residue" evidence="2">
    <location>
        <position position="1"/>
    </location>
</feature>
<reference evidence="2" key="1">
    <citation type="submission" date="2020-06" db="EMBL/GenBank/DDBJ databases">
        <authorList>
            <person name="Li T."/>
            <person name="Hu X."/>
            <person name="Zhang T."/>
            <person name="Song X."/>
            <person name="Zhang H."/>
            <person name="Dai N."/>
            <person name="Sheng W."/>
            <person name="Hou X."/>
            <person name="Wei L."/>
        </authorList>
    </citation>
    <scope>NUCLEOTIDE SEQUENCE</scope>
    <source>
        <strain evidence="2">KEN1</strain>
        <tissue evidence="2">Leaf</tissue>
    </source>
</reference>
<evidence type="ECO:0000313" key="2">
    <source>
        <dbReference type="EMBL" id="KAL0444299.1"/>
    </source>
</evidence>
<feature type="non-terminal residue" evidence="2">
    <location>
        <position position="109"/>
    </location>
</feature>
<dbReference type="GO" id="GO:0003682">
    <property type="term" value="F:chromatin binding"/>
    <property type="evidence" value="ECO:0007669"/>
    <property type="project" value="TreeGrafter"/>
</dbReference>
<dbReference type="GO" id="GO:0003714">
    <property type="term" value="F:transcription corepressor activity"/>
    <property type="evidence" value="ECO:0007669"/>
    <property type="project" value="TreeGrafter"/>
</dbReference>
<sequence length="109" mass="12200">NLTPIDTALERTPPPKPQSSKAAYGIAFRLKEFHRTMGTVTPISSVFPAEEAQKASRRVQDTIAERQQQLDQLKGFIDDNVSLINLVQKLPDETHHNIMVPFGKAAFFP</sequence>
<feature type="region of interest" description="Disordered" evidence="1">
    <location>
        <begin position="1"/>
        <end position="21"/>
    </location>
</feature>
<dbReference type="GO" id="GO:0000122">
    <property type="term" value="P:negative regulation of transcription by RNA polymerase II"/>
    <property type="evidence" value="ECO:0007669"/>
    <property type="project" value="TreeGrafter"/>
</dbReference>
<protein>
    <submittedName>
        <fullName evidence="2">Uncharacterized protein</fullName>
    </submittedName>
</protein>
<organism evidence="2">
    <name type="scientific">Sesamum latifolium</name>
    <dbReference type="NCBI Taxonomy" id="2727402"/>
    <lineage>
        <taxon>Eukaryota</taxon>
        <taxon>Viridiplantae</taxon>
        <taxon>Streptophyta</taxon>
        <taxon>Embryophyta</taxon>
        <taxon>Tracheophyta</taxon>
        <taxon>Spermatophyta</taxon>
        <taxon>Magnoliopsida</taxon>
        <taxon>eudicotyledons</taxon>
        <taxon>Gunneridae</taxon>
        <taxon>Pentapetalae</taxon>
        <taxon>asterids</taxon>
        <taxon>lamiids</taxon>
        <taxon>Lamiales</taxon>
        <taxon>Pedaliaceae</taxon>
        <taxon>Sesamum</taxon>
    </lineage>
</organism>
<dbReference type="PANTHER" id="PTHR15111">
    <property type="entry name" value="RNA POLYMERASE II SUBUNIT 5-MEDIATING PROTEIN NNX3"/>
    <property type="match status" value="1"/>
</dbReference>
<dbReference type="SUPFAM" id="SSF46579">
    <property type="entry name" value="Prefoldin"/>
    <property type="match status" value="1"/>
</dbReference>
<dbReference type="GO" id="GO:0009409">
    <property type="term" value="P:response to cold"/>
    <property type="evidence" value="ECO:0007669"/>
    <property type="project" value="UniProtKB-ARBA"/>
</dbReference>
<comment type="caution">
    <text evidence="2">The sequence shown here is derived from an EMBL/GenBank/DDBJ whole genome shotgun (WGS) entry which is preliminary data.</text>
</comment>
<dbReference type="AlphaFoldDB" id="A0AAW2WTK8"/>
<dbReference type="GO" id="GO:0019212">
    <property type="term" value="F:phosphatase inhibitor activity"/>
    <property type="evidence" value="ECO:0007669"/>
    <property type="project" value="TreeGrafter"/>
</dbReference>
<reference evidence="2" key="2">
    <citation type="journal article" date="2024" name="Plant">
        <title>Genomic evolution and insights into agronomic trait innovations of Sesamum species.</title>
        <authorList>
            <person name="Miao H."/>
            <person name="Wang L."/>
            <person name="Qu L."/>
            <person name="Liu H."/>
            <person name="Sun Y."/>
            <person name="Le M."/>
            <person name="Wang Q."/>
            <person name="Wei S."/>
            <person name="Zheng Y."/>
            <person name="Lin W."/>
            <person name="Duan Y."/>
            <person name="Cao H."/>
            <person name="Xiong S."/>
            <person name="Wang X."/>
            <person name="Wei L."/>
            <person name="Li C."/>
            <person name="Ma Q."/>
            <person name="Ju M."/>
            <person name="Zhao R."/>
            <person name="Li G."/>
            <person name="Mu C."/>
            <person name="Tian Q."/>
            <person name="Mei H."/>
            <person name="Zhang T."/>
            <person name="Gao T."/>
            <person name="Zhang H."/>
        </authorList>
    </citation>
    <scope>NUCLEOTIDE SEQUENCE</scope>
    <source>
        <strain evidence="2">KEN1</strain>
    </source>
</reference>
<dbReference type="InterPro" id="IPR009053">
    <property type="entry name" value="Prefoldin"/>
</dbReference>
<proteinExistence type="predicted"/>
<dbReference type="GO" id="GO:0006457">
    <property type="term" value="P:protein folding"/>
    <property type="evidence" value="ECO:0007669"/>
    <property type="project" value="UniProtKB-ARBA"/>
</dbReference>
<dbReference type="InterPro" id="IPR052255">
    <property type="entry name" value="RNA_pol_II_subunit5-mediator"/>
</dbReference>